<dbReference type="GO" id="GO:0008270">
    <property type="term" value="F:zinc ion binding"/>
    <property type="evidence" value="ECO:0007669"/>
    <property type="project" value="UniProtKB-KW"/>
</dbReference>
<evidence type="ECO:0000256" key="4">
    <source>
        <dbReference type="SAM" id="SignalP"/>
    </source>
</evidence>
<accession>A0A7J6G7H6</accession>
<dbReference type="Pfam" id="PF14111">
    <property type="entry name" value="DUF4283"/>
    <property type="match status" value="1"/>
</dbReference>
<name>A0A7J6G7H6_CANSA</name>
<dbReference type="NCBIfam" id="TIGR00756">
    <property type="entry name" value="PPR"/>
    <property type="match status" value="1"/>
</dbReference>
<dbReference type="EMBL" id="JAATIP010000076">
    <property type="protein sequence ID" value="KAF4378050.1"/>
    <property type="molecule type" value="Genomic_DNA"/>
</dbReference>
<dbReference type="InterPro" id="IPR011990">
    <property type="entry name" value="TPR-like_helical_dom_sf"/>
</dbReference>
<evidence type="ECO:0000259" key="5">
    <source>
        <dbReference type="PROSITE" id="PS50158"/>
    </source>
</evidence>
<sequence>MSCAISMALSTFLGRCTLSFVRIYCEQLKHSGVQVTRDVYMALINAYATCGQFEKAKQIASEKWVPANHLTEVKGVLVQALASHGQISDALNMYDKMKQAGCSLGPKAVISLIVFCLIGDLESTHLQIGLELLKVVKENLGLSPPRKCLDFLLHACANAKDLDNARLIWKEYDAVGLPHNILNFIRMYQALLIAGDHKAAKILLTKIPKDDPHVRLIIKACQTTSFIALFLGPFVPCLLIIMESLTVASSPLKGKNFSCLETSIKLSPCPSSVRALAASSLYGKVIAPMSVDIPTVLEFVAKTWKRPVSVIVLEDDLKTSNVFKFGFDNTEDRNWAISNGPWCIRGYTLALQDWSPRVDGPILFNSLRVWVQVHNLPHEFYSKDNGLLLGGLVGKVLNLEMVEDKPASWSTFFKILVDLDINKPLVSGCFFDLNSGVKQWLQMKYEKIGIFCYNCGRLGHQRRGCSLSSPVTVSKGDGIPFPMFGPWLSTSSAYHDVFSGPVYGGSSSASLVLSGKNGGAFRPAMASPAMVEGRSKGIPALDRRPRNTLRMTSRAAAVPGKAPRLVWHPKPSDVNRDSSLPVYGNGDKSDALGNEKDGLALTSLGEGVGSGKFKHNIKVNLNKRAVDLSVLDVGPLPIGPNGVLNEKEMDSVEGGPHGHFNQLDGPNSDCAHFSNGGPVLGEFLNSHDGPMGNPTMTLLPNSSGPAHMDKVMGDQSGPNSSNLLVEYVKQPPINEEQALSQFFKAQEDLMKDLKHFGKLDLYEIRKIGGDIGVPASSEVNERTTPFKKRKFESSASLCSRPHKIHRKYPGVVRDFPWDTKQKENVSDQAFEEPSEDSSNSPSHSGEIVGSLLFFRLDQLDT</sequence>
<comment type="caution">
    <text evidence="6">The sequence shown here is derived from an EMBL/GenBank/DDBJ whole genome shotgun (WGS) entry which is preliminary data.</text>
</comment>
<keyword evidence="2" id="KW-0862">Zinc</keyword>
<dbReference type="InterPro" id="IPR025836">
    <property type="entry name" value="Zn_knuckle_CX2CX4HX4C"/>
</dbReference>
<evidence type="ECO:0000313" key="6">
    <source>
        <dbReference type="EMBL" id="KAF4378050.1"/>
    </source>
</evidence>
<keyword evidence="2" id="KW-0479">Metal-binding</keyword>
<feature type="compositionally biased region" description="Low complexity" evidence="3">
    <location>
        <begin position="836"/>
        <end position="845"/>
    </location>
</feature>
<feature type="chain" id="PRO_5029528151" description="CCHC-type domain-containing protein" evidence="4">
    <location>
        <begin position="20"/>
        <end position="861"/>
    </location>
</feature>
<evidence type="ECO:0000256" key="1">
    <source>
        <dbReference type="ARBA" id="ARBA00022737"/>
    </source>
</evidence>
<proteinExistence type="predicted"/>
<dbReference type="InterPro" id="IPR025558">
    <property type="entry name" value="DUF4283"/>
</dbReference>
<evidence type="ECO:0000256" key="3">
    <source>
        <dbReference type="SAM" id="MobiDB-lite"/>
    </source>
</evidence>
<dbReference type="AlphaFoldDB" id="A0A7J6G7H6"/>
<dbReference type="Pfam" id="PF14392">
    <property type="entry name" value="zf-CCHC_4"/>
    <property type="match status" value="1"/>
</dbReference>
<gene>
    <name evidence="6" type="ORF">F8388_020686</name>
</gene>
<evidence type="ECO:0000313" key="7">
    <source>
        <dbReference type="Proteomes" id="UP000525078"/>
    </source>
</evidence>
<dbReference type="PANTHER" id="PTHR47262:SF1">
    <property type="entry name" value="OS02G0132600 PROTEIN"/>
    <property type="match status" value="1"/>
</dbReference>
<keyword evidence="2" id="KW-0863">Zinc-finger</keyword>
<dbReference type="InterPro" id="IPR002885">
    <property type="entry name" value="PPR_rpt"/>
</dbReference>
<keyword evidence="1" id="KW-0677">Repeat</keyword>
<feature type="signal peptide" evidence="4">
    <location>
        <begin position="1"/>
        <end position="19"/>
    </location>
</feature>
<protein>
    <recommendedName>
        <fullName evidence="5">CCHC-type domain-containing protein</fullName>
    </recommendedName>
</protein>
<feature type="domain" description="CCHC-type" evidence="5">
    <location>
        <begin position="452"/>
        <end position="465"/>
    </location>
</feature>
<feature type="region of interest" description="Disordered" evidence="3">
    <location>
        <begin position="822"/>
        <end position="845"/>
    </location>
</feature>
<dbReference type="Pfam" id="PF01535">
    <property type="entry name" value="PPR"/>
    <property type="match status" value="2"/>
</dbReference>
<dbReference type="InterPro" id="IPR001878">
    <property type="entry name" value="Znf_CCHC"/>
</dbReference>
<reference evidence="6 7" key="1">
    <citation type="journal article" date="2020" name="bioRxiv">
        <title>Sequence and annotation of 42 cannabis genomes reveals extensive copy number variation in cannabinoid synthesis and pathogen resistance genes.</title>
        <authorList>
            <person name="Mckernan K.J."/>
            <person name="Helbert Y."/>
            <person name="Kane L.T."/>
            <person name="Ebling H."/>
            <person name="Zhang L."/>
            <person name="Liu B."/>
            <person name="Eaton Z."/>
            <person name="Mclaughlin S."/>
            <person name="Kingan S."/>
            <person name="Baybayan P."/>
            <person name="Concepcion G."/>
            <person name="Jordan M."/>
            <person name="Riva A."/>
            <person name="Barbazuk W."/>
            <person name="Harkins T."/>
        </authorList>
    </citation>
    <scope>NUCLEOTIDE SEQUENCE [LARGE SCALE GENOMIC DNA]</scope>
    <source>
        <strain evidence="7">cv. Jamaican Lion 4</strain>
        <tissue evidence="6">Leaf</tissue>
    </source>
</reference>
<keyword evidence="4" id="KW-0732">Signal</keyword>
<organism evidence="6 7">
    <name type="scientific">Cannabis sativa</name>
    <name type="common">Hemp</name>
    <name type="synonym">Marijuana</name>
    <dbReference type="NCBI Taxonomy" id="3483"/>
    <lineage>
        <taxon>Eukaryota</taxon>
        <taxon>Viridiplantae</taxon>
        <taxon>Streptophyta</taxon>
        <taxon>Embryophyta</taxon>
        <taxon>Tracheophyta</taxon>
        <taxon>Spermatophyta</taxon>
        <taxon>Magnoliopsida</taxon>
        <taxon>eudicotyledons</taxon>
        <taxon>Gunneridae</taxon>
        <taxon>Pentapetalae</taxon>
        <taxon>rosids</taxon>
        <taxon>fabids</taxon>
        <taxon>Rosales</taxon>
        <taxon>Cannabaceae</taxon>
        <taxon>Cannabis</taxon>
    </lineage>
</organism>
<dbReference type="Gene3D" id="1.25.40.10">
    <property type="entry name" value="Tetratricopeptide repeat domain"/>
    <property type="match status" value="1"/>
</dbReference>
<dbReference type="Proteomes" id="UP000525078">
    <property type="component" value="Unassembled WGS sequence"/>
</dbReference>
<dbReference type="GO" id="GO:0003676">
    <property type="term" value="F:nucleic acid binding"/>
    <property type="evidence" value="ECO:0007669"/>
    <property type="project" value="InterPro"/>
</dbReference>
<dbReference type="PANTHER" id="PTHR47262">
    <property type="entry name" value="OS02G0132600 PROTEIN"/>
    <property type="match status" value="1"/>
</dbReference>
<feature type="region of interest" description="Disordered" evidence="3">
    <location>
        <begin position="564"/>
        <end position="593"/>
    </location>
</feature>
<evidence type="ECO:0000256" key="2">
    <source>
        <dbReference type="PROSITE-ProRule" id="PRU00047"/>
    </source>
</evidence>
<dbReference type="PROSITE" id="PS50158">
    <property type="entry name" value="ZF_CCHC"/>
    <property type="match status" value="1"/>
</dbReference>